<dbReference type="AlphaFoldDB" id="A0AA39WN29"/>
<evidence type="ECO:0000313" key="1">
    <source>
        <dbReference type="EMBL" id="KAK0618391.1"/>
    </source>
</evidence>
<dbReference type="EMBL" id="JAULSR010000005">
    <property type="protein sequence ID" value="KAK0618391.1"/>
    <property type="molecule type" value="Genomic_DNA"/>
</dbReference>
<name>A0AA39WN29_9PEZI</name>
<comment type="caution">
    <text evidence="1">The sequence shown here is derived from an EMBL/GenBank/DDBJ whole genome shotgun (WGS) entry which is preliminary data.</text>
</comment>
<keyword evidence="2" id="KW-1185">Reference proteome</keyword>
<gene>
    <name evidence="1" type="ORF">B0T17DRAFT_537791</name>
</gene>
<dbReference type="Proteomes" id="UP001174934">
    <property type="component" value="Unassembled WGS sequence"/>
</dbReference>
<reference evidence="1" key="1">
    <citation type="submission" date="2023-06" db="EMBL/GenBank/DDBJ databases">
        <title>Genome-scale phylogeny and comparative genomics of the fungal order Sordariales.</title>
        <authorList>
            <consortium name="Lawrence Berkeley National Laboratory"/>
            <person name="Hensen N."/>
            <person name="Bonometti L."/>
            <person name="Westerberg I."/>
            <person name="Brannstrom I.O."/>
            <person name="Guillou S."/>
            <person name="Cros-Aarteil S."/>
            <person name="Calhoun S."/>
            <person name="Haridas S."/>
            <person name="Kuo A."/>
            <person name="Mondo S."/>
            <person name="Pangilinan J."/>
            <person name="Riley R."/>
            <person name="LaButti K."/>
            <person name="Andreopoulos B."/>
            <person name="Lipzen A."/>
            <person name="Chen C."/>
            <person name="Yanf M."/>
            <person name="Daum C."/>
            <person name="Ng V."/>
            <person name="Clum A."/>
            <person name="Steindorff A."/>
            <person name="Ohm R."/>
            <person name="Martin F."/>
            <person name="Silar P."/>
            <person name="Natvig D."/>
            <person name="Lalanne C."/>
            <person name="Gautier V."/>
            <person name="Ament-velasquez S.L."/>
            <person name="Kruys A."/>
            <person name="Hutchinson M.I."/>
            <person name="Powell A.J."/>
            <person name="Barry K."/>
            <person name="Miller A.N."/>
            <person name="Grigoriev I.V."/>
            <person name="Debuchy R."/>
            <person name="Gladieux P."/>
            <person name="Thoren M.H."/>
            <person name="Johannesson H."/>
        </authorList>
    </citation>
    <scope>NUCLEOTIDE SEQUENCE</scope>
    <source>
        <strain evidence="1">SMH3391-2</strain>
    </source>
</reference>
<sequence>MLLVNRYYQKALLDPEFKVLPLSSILACFIRGGFVASFRSYLQLATLDGEMVGCV</sequence>
<protein>
    <submittedName>
        <fullName evidence="1">Uncharacterized protein</fullName>
    </submittedName>
</protein>
<evidence type="ECO:0000313" key="2">
    <source>
        <dbReference type="Proteomes" id="UP001174934"/>
    </source>
</evidence>
<accession>A0AA39WN29</accession>
<proteinExistence type="predicted"/>
<organism evidence="1 2">
    <name type="scientific">Bombardia bombarda</name>
    <dbReference type="NCBI Taxonomy" id="252184"/>
    <lineage>
        <taxon>Eukaryota</taxon>
        <taxon>Fungi</taxon>
        <taxon>Dikarya</taxon>
        <taxon>Ascomycota</taxon>
        <taxon>Pezizomycotina</taxon>
        <taxon>Sordariomycetes</taxon>
        <taxon>Sordariomycetidae</taxon>
        <taxon>Sordariales</taxon>
        <taxon>Lasiosphaeriaceae</taxon>
        <taxon>Bombardia</taxon>
    </lineage>
</organism>